<dbReference type="SMART" id="SM00320">
    <property type="entry name" value="WD40"/>
    <property type="match status" value="7"/>
</dbReference>
<gene>
    <name evidence="10" type="primary">LOC116297708</name>
</gene>
<dbReference type="OrthoDB" id="71437at2759"/>
<dbReference type="InterPro" id="IPR019775">
    <property type="entry name" value="WD40_repeat_CS"/>
</dbReference>
<dbReference type="GO" id="GO:0005737">
    <property type="term" value="C:cytoplasm"/>
    <property type="evidence" value="ECO:0007669"/>
    <property type="project" value="UniProtKB-SubCell"/>
</dbReference>
<dbReference type="InterPro" id="IPR015943">
    <property type="entry name" value="WD40/YVTN_repeat-like_dom_sf"/>
</dbReference>
<keyword evidence="3 8" id="KW-0853">WD repeat</keyword>
<evidence type="ECO:0000256" key="6">
    <source>
        <dbReference type="ARBA" id="ARBA00040453"/>
    </source>
</evidence>
<dbReference type="FunFam" id="2.130.10.10:FF:000273">
    <property type="entry name" value="WD repeat domain-containing protein 83"/>
    <property type="match status" value="1"/>
</dbReference>
<organism evidence="9 10">
    <name type="scientific">Actinia tenebrosa</name>
    <name type="common">Australian red waratah sea anemone</name>
    <dbReference type="NCBI Taxonomy" id="6105"/>
    <lineage>
        <taxon>Eukaryota</taxon>
        <taxon>Metazoa</taxon>
        <taxon>Cnidaria</taxon>
        <taxon>Anthozoa</taxon>
        <taxon>Hexacorallia</taxon>
        <taxon>Actiniaria</taxon>
        <taxon>Actiniidae</taxon>
        <taxon>Actinia</taxon>
    </lineage>
</organism>
<accession>A0A6P8I2V4</accession>
<evidence type="ECO:0000313" key="10">
    <source>
        <dbReference type="RefSeq" id="XP_031561851.1"/>
    </source>
</evidence>
<dbReference type="InterPro" id="IPR036322">
    <property type="entry name" value="WD40_repeat_dom_sf"/>
</dbReference>
<dbReference type="GO" id="GO:0071013">
    <property type="term" value="C:catalytic step 2 spliceosome"/>
    <property type="evidence" value="ECO:0007669"/>
    <property type="project" value="TreeGrafter"/>
</dbReference>
<proteinExistence type="inferred from homology"/>
<dbReference type="InterPro" id="IPR051980">
    <property type="entry name" value="WD_repeat_MORG1"/>
</dbReference>
<sequence>MDNDLPCKEAALLAGHQGPVRAVRFNSDGNYCITCGSDKLVKLWNPHREGGKFLKTYSGHGYEVLDVVASGDSGRLASCSADRTVVLWDVSTGQVIRRYRGHIAKVNAVKFNQPDSTVIMSASYDATVRCWDTRSRSQDPIQIIDDAKDSIATLQVSQHEILTGSVDCKIRKYDIRMGSLVVDFLGEPVTCVAISQDSQCILSSTLDSTIRLLDKETGELLNEFKGHKNKDYKVDSCFTNTDTHIISGSEDGNIYYWDLIEAKVVHTIDKAHRSVCYSLSYHPKEPCMITASSDGAVKVWRPKNWEPE</sequence>
<dbReference type="RefSeq" id="XP_031561851.1">
    <property type="nucleotide sequence ID" value="XM_031705991.1"/>
</dbReference>
<evidence type="ECO:0000256" key="7">
    <source>
        <dbReference type="ARBA" id="ARBA00042222"/>
    </source>
</evidence>
<dbReference type="PROSITE" id="PS00678">
    <property type="entry name" value="WD_REPEATS_1"/>
    <property type="match status" value="1"/>
</dbReference>
<comment type="similarity">
    <text evidence="5">Belongs to the WD repeat MORG1 family.</text>
</comment>
<dbReference type="FunCoup" id="A0A6P8I2V4">
    <property type="interactions" value="975"/>
</dbReference>
<dbReference type="Gene3D" id="2.130.10.10">
    <property type="entry name" value="YVTN repeat-like/Quinoprotein amine dehydrogenase"/>
    <property type="match status" value="1"/>
</dbReference>
<dbReference type="AlphaFoldDB" id="A0A6P8I2V4"/>
<dbReference type="KEGG" id="aten:116297708"/>
<dbReference type="PROSITE" id="PS50294">
    <property type="entry name" value="WD_REPEATS_REGION"/>
    <property type="match status" value="4"/>
</dbReference>
<evidence type="ECO:0000256" key="4">
    <source>
        <dbReference type="ARBA" id="ARBA00022737"/>
    </source>
</evidence>
<evidence type="ECO:0000256" key="3">
    <source>
        <dbReference type="ARBA" id="ARBA00022574"/>
    </source>
</evidence>
<dbReference type="GO" id="GO:0000398">
    <property type="term" value="P:mRNA splicing, via spliceosome"/>
    <property type="evidence" value="ECO:0007669"/>
    <property type="project" value="TreeGrafter"/>
</dbReference>
<dbReference type="SUPFAM" id="SSF50978">
    <property type="entry name" value="WD40 repeat-like"/>
    <property type="match status" value="1"/>
</dbReference>
<feature type="repeat" description="WD" evidence="8">
    <location>
        <begin position="57"/>
        <end position="98"/>
    </location>
</feature>
<feature type="repeat" description="WD" evidence="8">
    <location>
        <begin position="269"/>
        <end position="300"/>
    </location>
</feature>
<evidence type="ECO:0000313" key="9">
    <source>
        <dbReference type="Proteomes" id="UP000515163"/>
    </source>
</evidence>
<dbReference type="Proteomes" id="UP000515163">
    <property type="component" value="Unplaced"/>
</dbReference>
<keyword evidence="2" id="KW-0963">Cytoplasm</keyword>
<evidence type="ECO:0000256" key="8">
    <source>
        <dbReference type="PROSITE-ProRule" id="PRU00221"/>
    </source>
</evidence>
<evidence type="ECO:0000256" key="1">
    <source>
        <dbReference type="ARBA" id="ARBA00004496"/>
    </source>
</evidence>
<protein>
    <recommendedName>
        <fullName evidence="6">WD repeat domain-containing protein 83</fullName>
    </recommendedName>
    <alternativeName>
        <fullName evidence="7">Mitogen-activated protein kinase organizer 1</fullName>
    </alternativeName>
</protein>
<dbReference type="CDD" id="cd00200">
    <property type="entry name" value="WD40"/>
    <property type="match status" value="1"/>
</dbReference>
<reference evidence="10" key="1">
    <citation type="submission" date="2025-08" db="UniProtKB">
        <authorList>
            <consortium name="RefSeq"/>
        </authorList>
    </citation>
    <scope>IDENTIFICATION</scope>
    <source>
        <tissue evidence="10">Tentacle</tissue>
    </source>
</reference>
<dbReference type="PANTHER" id="PTHR22842:SF3">
    <property type="entry name" value="WD REPEAT DOMAIN-CONTAINING PROTEIN 83"/>
    <property type="match status" value="1"/>
</dbReference>
<feature type="repeat" description="WD" evidence="8">
    <location>
        <begin position="238"/>
        <end position="267"/>
    </location>
</feature>
<name>A0A6P8I2V4_ACTTE</name>
<dbReference type="InterPro" id="IPR001680">
    <property type="entry name" value="WD40_rpt"/>
</dbReference>
<dbReference type="InParanoid" id="A0A6P8I2V4"/>
<comment type="subcellular location">
    <subcellularLocation>
        <location evidence="1">Cytoplasm</location>
    </subcellularLocation>
</comment>
<keyword evidence="4" id="KW-0677">Repeat</keyword>
<evidence type="ECO:0000256" key="2">
    <source>
        <dbReference type="ARBA" id="ARBA00022490"/>
    </source>
</evidence>
<dbReference type="Pfam" id="PF00400">
    <property type="entry name" value="WD40"/>
    <property type="match status" value="6"/>
</dbReference>
<dbReference type="PRINTS" id="PR00320">
    <property type="entry name" value="GPROTEINBRPT"/>
</dbReference>
<feature type="repeat" description="WD" evidence="8">
    <location>
        <begin position="13"/>
        <end position="45"/>
    </location>
</feature>
<dbReference type="PANTHER" id="PTHR22842">
    <property type="entry name" value="WD40 REPEAT PROTEIN"/>
    <property type="match status" value="1"/>
</dbReference>
<dbReference type="InterPro" id="IPR020472">
    <property type="entry name" value="WD40_PAC1"/>
</dbReference>
<feature type="repeat" description="WD" evidence="8">
    <location>
        <begin position="99"/>
        <end position="135"/>
    </location>
</feature>
<evidence type="ECO:0000256" key="5">
    <source>
        <dbReference type="ARBA" id="ARBA00038145"/>
    </source>
</evidence>
<dbReference type="PROSITE" id="PS50082">
    <property type="entry name" value="WD_REPEATS_2"/>
    <property type="match status" value="5"/>
</dbReference>
<keyword evidence="9" id="KW-1185">Reference proteome</keyword>
<dbReference type="GeneID" id="116297708"/>